<evidence type="ECO:0000313" key="2">
    <source>
        <dbReference type="EMBL" id="KFN86921.1"/>
    </source>
</evidence>
<evidence type="ECO:0000313" key="3">
    <source>
        <dbReference type="EMBL" id="SFL49530.1"/>
    </source>
</evidence>
<organism evidence="2 4">
    <name type="scientific">Streptococcus equinus JB1</name>
    <dbReference type="NCBI Taxonomy" id="1294274"/>
    <lineage>
        <taxon>Bacteria</taxon>
        <taxon>Bacillati</taxon>
        <taxon>Bacillota</taxon>
        <taxon>Bacilli</taxon>
        <taxon>Lactobacillales</taxon>
        <taxon>Streptococcaceae</taxon>
        <taxon>Streptococcus</taxon>
    </lineage>
</organism>
<accession>A0A091BMP4</accession>
<reference evidence="3 5" key="2">
    <citation type="submission" date="2016-10" db="EMBL/GenBank/DDBJ databases">
        <authorList>
            <person name="Varghese N."/>
            <person name="Submissions S."/>
        </authorList>
    </citation>
    <scope>NUCLEOTIDE SEQUENCE [LARGE SCALE GENOMIC DNA]</scope>
    <source>
        <strain evidence="3 5">JB1</strain>
    </source>
</reference>
<evidence type="ECO:0000313" key="4">
    <source>
        <dbReference type="Proteomes" id="UP000029382"/>
    </source>
</evidence>
<protein>
    <submittedName>
        <fullName evidence="2">Uncharacterized protein</fullName>
    </submittedName>
</protein>
<proteinExistence type="predicted"/>
<dbReference type="EMBL" id="AUZH01000029">
    <property type="protein sequence ID" value="KFN86921.1"/>
    <property type="molecule type" value="Genomic_DNA"/>
</dbReference>
<dbReference type="Proteomes" id="UP000182793">
    <property type="component" value="Unassembled WGS sequence"/>
</dbReference>
<dbReference type="Gene3D" id="1.25.40.10">
    <property type="entry name" value="Tetratricopeptide repeat domain"/>
    <property type="match status" value="1"/>
</dbReference>
<reference evidence="2 4" key="1">
    <citation type="journal article" date="2014" name="Genome Announc.">
        <title>Draft Genome Sequences of Streptococcus bovis Strains ATCC 33317 and JB1.</title>
        <authorList>
            <person name="Benahmed F.H."/>
            <person name="Gopinath G.R."/>
            <person name="Harbottle H."/>
            <person name="Cotta M.A."/>
            <person name="Luo Y."/>
            <person name="Henderson C."/>
            <person name="Teri P."/>
            <person name="Soppet D."/>
            <person name="Rasmussen M."/>
            <person name="Whitehead T.R."/>
            <person name="Davidson M."/>
        </authorList>
    </citation>
    <scope>NUCLEOTIDE SEQUENCE [LARGE SCALE GENOMIC DNA]</scope>
    <source>
        <strain evidence="2 4">JB1</strain>
    </source>
</reference>
<name>A0A091BMP4_STREI</name>
<evidence type="ECO:0000256" key="1">
    <source>
        <dbReference type="PROSITE-ProRule" id="PRU00339"/>
    </source>
</evidence>
<keyword evidence="5" id="KW-1185">Reference proteome</keyword>
<keyword evidence="1" id="KW-0802">TPR repeat</keyword>
<sequence>MVKGSKIVDLDEYRMLKALGDELEEFPFDDDFLEDEEDELDSENWNLFEDLTELRKRVDYYQELHEKGEISEKDYYFSKVNLGMLYKQNGLYQRALEQFEAVYELDSSDLFACRHEIMALYILTSQYDKALVFFKKQSDVEHDILLEIPLLVGAILDGHDEMAHYLIEVLSADVKDFAIFCQSPELLMDDIMSVGAAGIHRPDSLEAVYVGLYRILPLLMTAGNYVQAYLNDYFSEHKAGQAEVESLAFLSEYQIEILLAHDIYDLQDFQVWTEADILALPQFGKATLEKLKEVGVIFSH</sequence>
<dbReference type="InterPro" id="IPR019734">
    <property type="entry name" value="TPR_rpt"/>
</dbReference>
<dbReference type="PROSITE" id="PS50005">
    <property type="entry name" value="TPR"/>
    <property type="match status" value="1"/>
</dbReference>
<dbReference type="EMBL" id="FOTG01000020">
    <property type="protein sequence ID" value="SFL49530.1"/>
    <property type="molecule type" value="Genomic_DNA"/>
</dbReference>
<dbReference type="AlphaFoldDB" id="A0A091BMP4"/>
<comment type="caution">
    <text evidence="2">The sequence shown here is derived from an EMBL/GenBank/DDBJ whole genome shotgun (WGS) entry which is preliminary data.</text>
</comment>
<dbReference type="Proteomes" id="UP000029382">
    <property type="component" value="Unassembled WGS sequence"/>
</dbReference>
<feature type="repeat" description="TPR" evidence="1">
    <location>
        <begin position="76"/>
        <end position="109"/>
    </location>
</feature>
<gene>
    <name evidence="2" type="ORF">H702_08925</name>
    <name evidence="3" type="ORF">SAMN02910290_02015</name>
</gene>
<dbReference type="InterPro" id="IPR011990">
    <property type="entry name" value="TPR-like_helical_dom_sf"/>
</dbReference>
<dbReference type="RefSeq" id="WP_039697340.1">
    <property type="nucleotide sequence ID" value="NZ_AUZH01000029.1"/>
</dbReference>
<evidence type="ECO:0000313" key="5">
    <source>
        <dbReference type="Proteomes" id="UP000182793"/>
    </source>
</evidence>
<dbReference type="SUPFAM" id="SSF48452">
    <property type="entry name" value="TPR-like"/>
    <property type="match status" value="1"/>
</dbReference>